<dbReference type="InterPro" id="IPR041372">
    <property type="entry name" value="Cas3_C"/>
</dbReference>
<evidence type="ECO:0000256" key="8">
    <source>
        <dbReference type="ARBA" id="ARBA00022840"/>
    </source>
</evidence>
<keyword evidence="12" id="KW-0255">Endonuclease</keyword>
<proteinExistence type="inferred from homology"/>
<evidence type="ECO:0000256" key="9">
    <source>
        <dbReference type="ARBA" id="ARBA00023118"/>
    </source>
</evidence>
<dbReference type="InterPro" id="IPR006474">
    <property type="entry name" value="Helicase_Cas3_CRISPR-ass_core"/>
</dbReference>
<evidence type="ECO:0000256" key="4">
    <source>
        <dbReference type="ARBA" id="ARBA00022723"/>
    </source>
</evidence>
<dbReference type="PANTHER" id="PTHR47963:SF9">
    <property type="entry name" value="CRISPR-ASSOCIATED ENDONUCLEASE_HELICASE CAS3"/>
    <property type="match status" value="1"/>
</dbReference>
<dbReference type="SUPFAM" id="SSF52540">
    <property type="entry name" value="P-loop containing nucleoside triphosphate hydrolases"/>
    <property type="match status" value="1"/>
</dbReference>
<evidence type="ECO:0000256" key="6">
    <source>
        <dbReference type="ARBA" id="ARBA00022801"/>
    </source>
</evidence>
<keyword evidence="9" id="KW-0051">Antiviral defense</keyword>
<protein>
    <submittedName>
        <fullName evidence="12">CRISPR-associated helicase Cas3/CRISPR-associated endonuclease Cas3-HD</fullName>
    </submittedName>
</protein>
<organism evidence="12 13">
    <name type="scientific">Microbacterium resistens</name>
    <dbReference type="NCBI Taxonomy" id="156977"/>
    <lineage>
        <taxon>Bacteria</taxon>
        <taxon>Bacillati</taxon>
        <taxon>Actinomycetota</taxon>
        <taxon>Actinomycetes</taxon>
        <taxon>Micrococcales</taxon>
        <taxon>Microbacteriaceae</taxon>
        <taxon>Microbacterium</taxon>
    </lineage>
</organism>
<dbReference type="Gene3D" id="1.10.3210.30">
    <property type="match status" value="1"/>
</dbReference>
<comment type="similarity">
    <text evidence="2">In the central section; belongs to the CRISPR-associated helicase Cas3 family.</text>
</comment>
<evidence type="ECO:0000259" key="10">
    <source>
        <dbReference type="PROSITE" id="PS51192"/>
    </source>
</evidence>
<dbReference type="Gene3D" id="3.40.50.300">
    <property type="entry name" value="P-loop containing nucleotide triphosphate hydrolases"/>
    <property type="match status" value="2"/>
</dbReference>
<evidence type="ECO:0000313" key="13">
    <source>
        <dbReference type="Proteomes" id="UP001259347"/>
    </source>
</evidence>
<dbReference type="InterPro" id="IPR050547">
    <property type="entry name" value="DEAD_box_RNA_helicases"/>
</dbReference>
<dbReference type="InterPro" id="IPR006483">
    <property type="entry name" value="CRISPR-assoc_Cas3_HD"/>
</dbReference>
<feature type="domain" description="Helicase ATP-binding" evidence="10">
    <location>
        <begin position="301"/>
        <end position="509"/>
    </location>
</feature>
<dbReference type="Pfam" id="PF00270">
    <property type="entry name" value="DEAD"/>
    <property type="match status" value="1"/>
</dbReference>
<dbReference type="RefSeq" id="WP_310019606.1">
    <property type="nucleotide sequence ID" value="NZ_JAVDUM010000006.1"/>
</dbReference>
<keyword evidence="5" id="KW-0547">Nucleotide-binding</keyword>
<gene>
    <name evidence="12" type="ORF">J2Y69_001721</name>
</gene>
<feature type="domain" description="HD Cas3-type" evidence="11">
    <location>
        <begin position="32"/>
        <end position="232"/>
    </location>
</feature>
<evidence type="ECO:0000256" key="1">
    <source>
        <dbReference type="ARBA" id="ARBA00006847"/>
    </source>
</evidence>
<keyword evidence="6" id="KW-0378">Hydrolase</keyword>
<name>A0ABU1SBZ1_9MICO</name>
<keyword evidence="3" id="KW-0540">Nuclease</keyword>
<keyword evidence="13" id="KW-1185">Reference proteome</keyword>
<reference evidence="12 13" key="1">
    <citation type="submission" date="2023-07" db="EMBL/GenBank/DDBJ databases">
        <title>Sorghum-associated microbial communities from plants grown in Nebraska, USA.</title>
        <authorList>
            <person name="Schachtman D."/>
        </authorList>
    </citation>
    <scope>NUCLEOTIDE SEQUENCE [LARGE SCALE GENOMIC DNA]</scope>
    <source>
        <strain evidence="12 13">2980</strain>
    </source>
</reference>
<dbReference type="InterPro" id="IPR011545">
    <property type="entry name" value="DEAD/DEAH_box_helicase_dom"/>
</dbReference>
<dbReference type="CDD" id="cd09641">
    <property type="entry name" value="Cas3''_I"/>
    <property type="match status" value="1"/>
</dbReference>
<dbReference type="NCBIfam" id="TIGR01596">
    <property type="entry name" value="cas3_HD"/>
    <property type="match status" value="1"/>
</dbReference>
<comment type="caution">
    <text evidence="12">The sequence shown here is derived from an EMBL/GenBank/DDBJ whole genome shotgun (WGS) entry which is preliminary data.</text>
</comment>
<dbReference type="SMART" id="SM00487">
    <property type="entry name" value="DEXDc"/>
    <property type="match status" value="1"/>
</dbReference>
<dbReference type="GO" id="GO:0004519">
    <property type="term" value="F:endonuclease activity"/>
    <property type="evidence" value="ECO:0007669"/>
    <property type="project" value="UniProtKB-KW"/>
</dbReference>
<accession>A0ABU1SBZ1</accession>
<evidence type="ECO:0000259" key="11">
    <source>
        <dbReference type="PROSITE" id="PS51643"/>
    </source>
</evidence>
<dbReference type="NCBIfam" id="TIGR01587">
    <property type="entry name" value="cas3_core"/>
    <property type="match status" value="1"/>
</dbReference>
<evidence type="ECO:0000256" key="2">
    <source>
        <dbReference type="ARBA" id="ARBA00009046"/>
    </source>
</evidence>
<evidence type="ECO:0000256" key="3">
    <source>
        <dbReference type="ARBA" id="ARBA00022722"/>
    </source>
</evidence>
<keyword evidence="8" id="KW-0067">ATP-binding</keyword>
<dbReference type="InterPro" id="IPR027417">
    <property type="entry name" value="P-loop_NTPase"/>
</dbReference>
<dbReference type="InterPro" id="IPR014001">
    <property type="entry name" value="Helicase_ATP-bd"/>
</dbReference>
<dbReference type="InterPro" id="IPR038257">
    <property type="entry name" value="CRISPR-assoc_Cas3_HD_sf"/>
</dbReference>
<sequence length="957" mass="105607">MTSDTAPDPFQGLSETVCVAWAKSDMDPVTQEVKGWLPVYQHLADTAAIAGLLWDRWLSPSVKRLIAKDVGSAEHARSLAVWLAGTHDLGKISPAFAVQVRALAHPMQSQGLNIARSIEGTEERRVARHEIVSHLAVTAWLRDVHGYGMPTADKLGSVLAAHHGRPPGPSAVRQTASDARLHGDGLWAHARVELLEAITAELDIDPAWWRESTITQPTLALLSAFVIVADWIASSDHFPLAAPGTQPTESAAVRATRAWRELAMPPPWTAHAPADDRELFRTRFGIDAEPRPIQREMMRLAREIDAPTLIILEADTGIGKTEAALAAAEILCERFDRSGIFLGLPTQATADGMFTRILSWAERLELNEPLNVFLAHGKARLNEQNARLLRTAFGSVAMDDASEDHLVTAHTWFADSKRGPLSSLVIGTIDQALFGALRTRHVALRHLALAGKVVILDEVHAYDTFMNQYMERILHWLGAYDVPVIMLSATLPAERRKSFVKAYESGRPRPIVRRGRAARRAAAEAGATGPAPTDVLAGDIGYPSIVVSRAHADPLIVHPADTGRERRIVLDRVEDDPASLRALLADALVDGGCAVVIRNTVRRVQETAADLREQFGGDAVTVAHSRFLGLDRAARDRRLLDLFGPRGARPGLHIVVASQVVEQSLDIDFDIMISDIAPIDLLLQRVGRLHRHPRTGRPPLLREPRLVLTGAEWSEEPPRTYRDNERVYDRSILLRTLAVLADRRSLDLPRDTPSLVQEVYEEPATPLHWSSPEEDARLRSEDRKAKARAKATTYRLDTVNTADSANLLNWIKDDAGDPDRDPSARGAVRDTEETLEVLVLQEDEEGVLRTPSWLRRHGGAAVPTESLPAPWLSDVILGCSLRLPLALCRGEHIDQHIRTLEHRYPAPAWHGSHALRGELILVLDVDGRVTLEPFDLLYTREDGLSFSRSSSESELPL</sequence>
<dbReference type="PANTHER" id="PTHR47963">
    <property type="entry name" value="DEAD-BOX ATP-DEPENDENT RNA HELICASE 47, MITOCHONDRIAL"/>
    <property type="match status" value="1"/>
</dbReference>
<comment type="similarity">
    <text evidence="1">In the N-terminal section; belongs to the CRISPR-associated nuclease Cas3-HD family.</text>
</comment>
<keyword evidence="7" id="KW-0347">Helicase</keyword>
<dbReference type="Pfam" id="PF18019">
    <property type="entry name" value="Cas3_HD"/>
    <property type="match status" value="1"/>
</dbReference>
<dbReference type="PROSITE" id="PS51192">
    <property type="entry name" value="HELICASE_ATP_BIND_1"/>
    <property type="match status" value="1"/>
</dbReference>
<dbReference type="Pfam" id="PF22590">
    <property type="entry name" value="Cas3-like_C_2"/>
    <property type="match status" value="1"/>
</dbReference>
<dbReference type="PROSITE" id="PS51643">
    <property type="entry name" value="HD_CAS3"/>
    <property type="match status" value="1"/>
</dbReference>
<evidence type="ECO:0000313" key="12">
    <source>
        <dbReference type="EMBL" id="MDR6867122.1"/>
    </source>
</evidence>
<dbReference type="Pfam" id="PF18395">
    <property type="entry name" value="Cas3_C"/>
    <property type="match status" value="1"/>
</dbReference>
<dbReference type="CDD" id="cd17930">
    <property type="entry name" value="DEXHc_cas3"/>
    <property type="match status" value="1"/>
</dbReference>
<dbReference type="InterPro" id="IPR054712">
    <property type="entry name" value="Cas3-like_dom"/>
</dbReference>
<evidence type="ECO:0000256" key="5">
    <source>
        <dbReference type="ARBA" id="ARBA00022741"/>
    </source>
</evidence>
<dbReference type="Proteomes" id="UP001259347">
    <property type="component" value="Unassembled WGS sequence"/>
</dbReference>
<keyword evidence="4" id="KW-0479">Metal-binding</keyword>
<dbReference type="EMBL" id="JAVDUM010000006">
    <property type="protein sequence ID" value="MDR6867122.1"/>
    <property type="molecule type" value="Genomic_DNA"/>
</dbReference>
<evidence type="ECO:0000256" key="7">
    <source>
        <dbReference type="ARBA" id="ARBA00022806"/>
    </source>
</evidence>